<dbReference type="Gene3D" id="1.10.10.10">
    <property type="entry name" value="Winged helix-like DNA-binding domain superfamily/Winged helix DNA-binding domain"/>
    <property type="match status" value="1"/>
</dbReference>
<feature type="region of interest" description="Disordered" evidence="1">
    <location>
        <begin position="121"/>
        <end position="175"/>
    </location>
</feature>
<accession>A0AAF0VBM1</accession>
<dbReference type="Pfam" id="PF13730">
    <property type="entry name" value="HTH_36"/>
    <property type="match status" value="1"/>
</dbReference>
<dbReference type="RefSeq" id="WP_085347061.1">
    <property type="nucleotide sequence ID" value="NZ_CP133648.1"/>
</dbReference>
<reference evidence="2" key="2">
    <citation type="submission" date="2023-09" db="EMBL/GenBank/DDBJ databases">
        <title>Ecological and genomic based identification of the Bifidobacterium adolescentis prototype of the healthy human gut microbiota.</title>
        <authorList>
            <person name="Lugli G.A."/>
            <person name="Argentini C."/>
            <person name="Tarracchini C."/>
            <person name="Fontana F."/>
            <person name="Alessandri G."/>
            <person name="Mancabelli L."/>
            <person name="Milani C."/>
            <person name="Turroni F."/>
            <person name="Ventura M."/>
        </authorList>
    </citation>
    <scope>NUCLEOTIDE SEQUENCE</scope>
    <source>
        <strain evidence="2">703B</strain>
    </source>
</reference>
<sequence>MSFQALSWAYGLSLGSAPQKAVLIYLAQFAHEDGTCTWPSVLNIQVATELSERAVRKALRELQDKGLIMPGDQRHAALGKNGGTVPRGRRSKVWDLRLNMPVEEFNGVERAEDVRERLRGEERERKVRERERKHPKPQEETAETASESQSEADSKDIKKAGCTTCTSKNKGRRCTACTPRGACGAPNRLIQTINPSLPTGELPASGKRPGMEDGNNTTTGGDSDAATVMDHLASVRSKLSLTTTEPTKRDLSKIGNLVSRVVKAHDGDRAASLALILAVIDWLPANTFWLRRVDSARRLADNWDQIANDWTVAQIERQRERDAEAHERDRRPVAQPTPVPERHSERHVHSLVCEHVLNDMRPHEDEYSHKGSLRYGKPSEWQMACMRHADELNRLEGIETAA</sequence>
<protein>
    <submittedName>
        <fullName evidence="2">Helix-turn-helix domain-containing protein</fullName>
    </submittedName>
</protein>
<proteinExistence type="predicted"/>
<evidence type="ECO:0000313" key="2">
    <source>
        <dbReference type="EMBL" id="WNE84620.1"/>
    </source>
</evidence>
<reference evidence="2" key="1">
    <citation type="journal article" date="2016" name="Sci. Rep.">
        <title>Evaluation of genetic diversity among strains of the human gut commensal Bifidobacterium adolescentis.</title>
        <authorList>
            <person name="Duranti S."/>
            <person name="Milani C."/>
            <person name="Lugli G.A."/>
            <person name="Mancabelli L."/>
            <person name="Turroni F."/>
            <person name="Ferrario C."/>
            <person name="Mangifesta M."/>
            <person name="Viappiani A."/>
            <person name="Sanchez B."/>
            <person name="Margolles A."/>
            <person name="van Sinderen D."/>
            <person name="Ventura M."/>
        </authorList>
    </citation>
    <scope>NUCLEOTIDE SEQUENCE</scope>
    <source>
        <strain evidence="2">703B</strain>
    </source>
</reference>
<name>A0AAF0VBM1_BIFAD</name>
<dbReference type="InterPro" id="IPR036388">
    <property type="entry name" value="WH-like_DNA-bd_sf"/>
</dbReference>
<gene>
    <name evidence="2" type="ORF">B0703_06300</name>
</gene>
<evidence type="ECO:0000256" key="1">
    <source>
        <dbReference type="SAM" id="MobiDB-lite"/>
    </source>
</evidence>
<organism evidence="2 3">
    <name type="scientific">Bifidobacterium adolescentis</name>
    <dbReference type="NCBI Taxonomy" id="1680"/>
    <lineage>
        <taxon>Bacteria</taxon>
        <taxon>Bacillati</taxon>
        <taxon>Actinomycetota</taxon>
        <taxon>Actinomycetes</taxon>
        <taxon>Bifidobacteriales</taxon>
        <taxon>Bifidobacteriaceae</taxon>
        <taxon>Bifidobacterium</taxon>
    </lineage>
</organism>
<dbReference type="EMBL" id="CP133648">
    <property type="protein sequence ID" value="WNE84620.1"/>
    <property type="molecule type" value="Genomic_DNA"/>
</dbReference>
<feature type="compositionally biased region" description="Basic and acidic residues" evidence="1">
    <location>
        <begin position="318"/>
        <end position="332"/>
    </location>
</feature>
<feature type="region of interest" description="Disordered" evidence="1">
    <location>
        <begin position="194"/>
        <end position="223"/>
    </location>
</feature>
<feature type="region of interest" description="Disordered" evidence="1">
    <location>
        <begin position="318"/>
        <end position="346"/>
    </location>
</feature>
<evidence type="ECO:0000313" key="3">
    <source>
        <dbReference type="Proteomes" id="UP000193179"/>
    </source>
</evidence>
<dbReference type="Proteomes" id="UP000193179">
    <property type="component" value="Chromosome"/>
</dbReference>
<feature type="compositionally biased region" description="Basic and acidic residues" evidence="1">
    <location>
        <begin position="121"/>
        <end position="139"/>
    </location>
</feature>
<dbReference type="AlphaFoldDB" id="A0AAF0VBM1"/>